<reference evidence="1" key="1">
    <citation type="submission" date="2022-04" db="EMBL/GenBank/DDBJ databases">
        <title>Jade perch genome.</title>
        <authorList>
            <person name="Chao B."/>
        </authorList>
    </citation>
    <scope>NUCLEOTIDE SEQUENCE</scope>
    <source>
        <strain evidence="1">CB-2022</strain>
    </source>
</reference>
<organism evidence="1 2">
    <name type="scientific">Scortum barcoo</name>
    <name type="common">barcoo grunter</name>
    <dbReference type="NCBI Taxonomy" id="214431"/>
    <lineage>
        <taxon>Eukaryota</taxon>
        <taxon>Metazoa</taxon>
        <taxon>Chordata</taxon>
        <taxon>Craniata</taxon>
        <taxon>Vertebrata</taxon>
        <taxon>Euteleostomi</taxon>
        <taxon>Actinopterygii</taxon>
        <taxon>Neopterygii</taxon>
        <taxon>Teleostei</taxon>
        <taxon>Neoteleostei</taxon>
        <taxon>Acanthomorphata</taxon>
        <taxon>Eupercaria</taxon>
        <taxon>Centrarchiformes</taxon>
        <taxon>Terapontoidei</taxon>
        <taxon>Terapontidae</taxon>
        <taxon>Scortum</taxon>
    </lineage>
</organism>
<dbReference type="EMBL" id="CM041546">
    <property type="protein sequence ID" value="KAI3360449.1"/>
    <property type="molecule type" value="Genomic_DNA"/>
</dbReference>
<evidence type="ECO:0000313" key="1">
    <source>
        <dbReference type="EMBL" id="KAI3360449.1"/>
    </source>
</evidence>
<proteinExistence type="predicted"/>
<comment type="caution">
    <text evidence="1">The sequence shown here is derived from an EMBL/GenBank/DDBJ whole genome shotgun (WGS) entry which is preliminary data.</text>
</comment>
<sequence>MPPGRLPREVFQACPTGRRPQGKTQDTLERLCLSTGLGQRLGIPPEELEEVSGDTVDPAQLCTAPAQRREEKVPALYFSSRRSYPLSIRHVSLQSPERGGVKKREMVSEEEERLWKCQLPASHNNTLECASTLVPNREEERIRQRGGGEALNLSSSTAATPVVSYPLQHALCVCDGGPAETKGEGYDKQLKEILDAEILPMVKEFDNKRNYGS</sequence>
<dbReference type="Proteomes" id="UP000831701">
    <property type="component" value="Chromosome 16"/>
</dbReference>
<keyword evidence="2" id="KW-1185">Reference proteome</keyword>
<gene>
    <name evidence="1" type="ORF">L3Q82_002344</name>
</gene>
<protein>
    <submittedName>
        <fullName evidence="1">Uncharacterized protein</fullName>
    </submittedName>
</protein>
<evidence type="ECO:0000313" key="2">
    <source>
        <dbReference type="Proteomes" id="UP000831701"/>
    </source>
</evidence>
<name>A0ACB8VY76_9TELE</name>
<accession>A0ACB8VY76</accession>